<accession>A0ABY8WBE4</accession>
<keyword evidence="2" id="KW-0520">NAD</keyword>
<dbReference type="PIRSF" id="PIRSF000124">
    <property type="entry name" value="UDPglc_GDPman_dh"/>
    <property type="match status" value="1"/>
</dbReference>
<dbReference type="SMART" id="SM00984">
    <property type="entry name" value="UDPG_MGDP_dh_C"/>
    <property type="match status" value="1"/>
</dbReference>
<evidence type="ECO:0000313" key="5">
    <source>
        <dbReference type="EMBL" id="WIM94235.1"/>
    </source>
</evidence>
<dbReference type="InterPro" id="IPR017476">
    <property type="entry name" value="UDP-Glc/GDP-Man"/>
</dbReference>
<proteinExistence type="inferred from homology"/>
<keyword evidence="1" id="KW-0560">Oxidoreductase</keyword>
<dbReference type="InterPro" id="IPR028359">
    <property type="entry name" value="UDP_ManNAc/GlcNAc_DH"/>
</dbReference>
<dbReference type="NCBIfam" id="TIGR03026">
    <property type="entry name" value="NDP-sugDHase"/>
    <property type="match status" value="1"/>
</dbReference>
<comment type="similarity">
    <text evidence="3">Belongs to the UDP-glucose/GDP-mannose dehydrogenase family.</text>
</comment>
<evidence type="ECO:0000259" key="4">
    <source>
        <dbReference type="SMART" id="SM00984"/>
    </source>
</evidence>
<protein>
    <submittedName>
        <fullName evidence="5">Nucleotide sugar dehydrogenase</fullName>
    </submittedName>
</protein>
<keyword evidence="6" id="KW-1185">Reference proteome</keyword>
<evidence type="ECO:0000256" key="1">
    <source>
        <dbReference type="ARBA" id="ARBA00023002"/>
    </source>
</evidence>
<dbReference type="InterPro" id="IPR036291">
    <property type="entry name" value="NAD(P)-bd_dom_sf"/>
</dbReference>
<dbReference type="PANTHER" id="PTHR43491">
    <property type="entry name" value="UDP-N-ACETYL-D-MANNOSAMINE DEHYDROGENASE"/>
    <property type="match status" value="1"/>
</dbReference>
<dbReference type="InterPro" id="IPR036220">
    <property type="entry name" value="UDP-Glc/GDP-Man_DH_C_sf"/>
</dbReference>
<organism evidence="5 6">
    <name type="scientific">Actinoplanes oblitus</name>
    <dbReference type="NCBI Taxonomy" id="3040509"/>
    <lineage>
        <taxon>Bacteria</taxon>
        <taxon>Bacillati</taxon>
        <taxon>Actinomycetota</taxon>
        <taxon>Actinomycetes</taxon>
        <taxon>Micromonosporales</taxon>
        <taxon>Micromonosporaceae</taxon>
        <taxon>Actinoplanes</taxon>
    </lineage>
</organism>
<dbReference type="Pfam" id="PF00984">
    <property type="entry name" value="UDPG_MGDP_dh"/>
    <property type="match status" value="1"/>
</dbReference>
<evidence type="ECO:0000256" key="3">
    <source>
        <dbReference type="PIRNR" id="PIRNR000124"/>
    </source>
</evidence>
<gene>
    <name evidence="5" type="ORF">ACTOB_006240</name>
</gene>
<dbReference type="InterPro" id="IPR001732">
    <property type="entry name" value="UDP-Glc/GDP-Man_DH_N"/>
</dbReference>
<dbReference type="SUPFAM" id="SSF52413">
    <property type="entry name" value="UDP-glucose/GDP-mannose dehydrogenase C-terminal domain"/>
    <property type="match status" value="1"/>
</dbReference>
<dbReference type="Pfam" id="PF03721">
    <property type="entry name" value="UDPG_MGDP_dh_N"/>
    <property type="match status" value="1"/>
</dbReference>
<dbReference type="InterPro" id="IPR014026">
    <property type="entry name" value="UDP-Glc/GDP-Man_DH_dimer"/>
</dbReference>
<dbReference type="RefSeq" id="WP_284915438.1">
    <property type="nucleotide sequence ID" value="NZ_CP126980.1"/>
</dbReference>
<dbReference type="Pfam" id="PF03720">
    <property type="entry name" value="UDPG_MGDP_dh_C"/>
    <property type="match status" value="1"/>
</dbReference>
<dbReference type="Proteomes" id="UP001240150">
    <property type="component" value="Chromosome"/>
</dbReference>
<dbReference type="PIRSF" id="PIRSF500136">
    <property type="entry name" value="UDP_ManNAc_DH"/>
    <property type="match status" value="1"/>
</dbReference>
<dbReference type="EMBL" id="CP126980">
    <property type="protein sequence ID" value="WIM94235.1"/>
    <property type="molecule type" value="Genomic_DNA"/>
</dbReference>
<dbReference type="Gene3D" id="3.40.50.720">
    <property type="entry name" value="NAD(P)-binding Rossmann-like Domain"/>
    <property type="match status" value="2"/>
</dbReference>
<dbReference type="PANTHER" id="PTHR43491:SF1">
    <property type="entry name" value="UDP-N-ACETYL-D-MANNOSAMINE DEHYDROGENASE"/>
    <property type="match status" value="1"/>
</dbReference>
<dbReference type="SUPFAM" id="SSF48179">
    <property type="entry name" value="6-phosphogluconate dehydrogenase C-terminal domain-like"/>
    <property type="match status" value="1"/>
</dbReference>
<evidence type="ECO:0000313" key="6">
    <source>
        <dbReference type="Proteomes" id="UP001240150"/>
    </source>
</evidence>
<dbReference type="InterPro" id="IPR008927">
    <property type="entry name" value="6-PGluconate_DH-like_C_sf"/>
</dbReference>
<dbReference type="SUPFAM" id="SSF51735">
    <property type="entry name" value="NAD(P)-binding Rossmann-fold domains"/>
    <property type="match status" value="1"/>
</dbReference>
<dbReference type="InterPro" id="IPR014027">
    <property type="entry name" value="UDP-Glc/GDP-Man_DH_C"/>
</dbReference>
<evidence type="ECO:0000256" key="2">
    <source>
        <dbReference type="ARBA" id="ARBA00023027"/>
    </source>
</evidence>
<sequence>MRVVVAGQGYVGLPLAVRAAEVGHTVVGFDVDDDRIKRLAAGESYVDDVGSAQLQAVLAGGGFLPSSDPRACAGFDIAVIAVPTPLRDGSPDLRYIEESARTLARYLRPGATVALESTTYPGTTTELVAPLLEEGSGLIAGEDFFLGFSPERIDPGNQQWNLVTTPKVVSGINPASLERVRAFYASVVETIVPVSDPKVAELAKLLENTFRHVNIALVNELAVYAHDLGIDVWEAIDAASSKPFGYMRFVPGPGVGGHCLPIDPSYLSWRVQRTLGQSFRFVELANDINNHMPDYVVRRLVAALNERRKAVNGSTVLLLGLAYKKNSGDARESPARRVATLLLEMGAEVLAADPHVVEDARVDQRVTRVRLSPEVLAAADAVVLLADHDAFDLDLVVEHARYVLDTRHRLTGDTVESL</sequence>
<name>A0ABY8WBE4_9ACTN</name>
<reference evidence="5 6" key="1">
    <citation type="submission" date="2023-06" db="EMBL/GenBank/DDBJ databases">
        <authorList>
            <person name="Yushchuk O."/>
            <person name="Binda E."/>
            <person name="Ruckert-Reed C."/>
            <person name="Fedorenko V."/>
            <person name="Kalinowski J."/>
            <person name="Marinelli F."/>
        </authorList>
    </citation>
    <scope>NUCLEOTIDE SEQUENCE [LARGE SCALE GENOMIC DNA]</scope>
    <source>
        <strain evidence="5 6">NRRL 3884</strain>
    </source>
</reference>
<feature type="domain" description="UDP-glucose/GDP-mannose dehydrogenase C-terminal" evidence="4">
    <location>
        <begin position="317"/>
        <end position="412"/>
    </location>
</feature>